<keyword evidence="3" id="KW-1185">Reference proteome</keyword>
<organism evidence="2 3">
    <name type="scientific">Azonexus hydrophilus</name>
    <dbReference type="NCBI Taxonomy" id="418702"/>
    <lineage>
        <taxon>Bacteria</taxon>
        <taxon>Pseudomonadati</taxon>
        <taxon>Pseudomonadota</taxon>
        <taxon>Betaproteobacteria</taxon>
        <taxon>Rhodocyclales</taxon>
        <taxon>Azonexaceae</taxon>
        <taxon>Azonexus</taxon>
    </lineage>
</organism>
<keyword evidence="1" id="KW-0812">Transmembrane</keyword>
<proteinExistence type="predicted"/>
<evidence type="ECO:0000313" key="3">
    <source>
        <dbReference type="Proteomes" id="UP001479520"/>
    </source>
</evidence>
<dbReference type="EMBL" id="CP151406">
    <property type="protein sequence ID" value="WZJ21949.1"/>
    <property type="molecule type" value="Genomic_DNA"/>
</dbReference>
<protein>
    <submittedName>
        <fullName evidence="2">Uncharacterized protein</fullName>
    </submittedName>
</protein>
<feature type="transmembrane region" description="Helical" evidence="1">
    <location>
        <begin position="41"/>
        <end position="62"/>
    </location>
</feature>
<feature type="transmembrane region" description="Helical" evidence="1">
    <location>
        <begin position="74"/>
        <end position="92"/>
    </location>
</feature>
<evidence type="ECO:0000313" key="2">
    <source>
        <dbReference type="EMBL" id="WZJ21949.1"/>
    </source>
</evidence>
<keyword evidence="1" id="KW-1133">Transmembrane helix</keyword>
<gene>
    <name evidence="2" type="ORF">AADV58_02030</name>
</gene>
<keyword evidence="1" id="KW-0472">Membrane</keyword>
<name>A0ABZ2XH54_9RHOO</name>
<reference evidence="2 3" key="1">
    <citation type="submission" date="2024-04" db="EMBL/GenBank/DDBJ databases">
        <title>Dissimilatory iodate-reducing microorganisms contribute to the enrichment of iodine in groundwater.</title>
        <authorList>
            <person name="Jiang Z."/>
        </authorList>
    </citation>
    <scope>NUCLEOTIDE SEQUENCE [LARGE SCALE GENOMIC DNA]</scope>
    <source>
        <strain evidence="2 3">NCP973</strain>
    </source>
</reference>
<dbReference type="RefSeq" id="WP_028993821.1">
    <property type="nucleotide sequence ID" value="NZ_CP151406.1"/>
</dbReference>
<evidence type="ECO:0000256" key="1">
    <source>
        <dbReference type="SAM" id="Phobius"/>
    </source>
</evidence>
<accession>A0ABZ2XH54</accession>
<dbReference type="Proteomes" id="UP001479520">
    <property type="component" value="Chromosome"/>
</dbReference>
<sequence>MTAYQITLLLLVTGILAQAVAGGVAFECALLRRLPSGSRGLWFVLGCGSLLLGLHHGYTLELAMKTGLFDLRQALLATLAGICCAVALVGLSRRA</sequence>